<dbReference type="Proteomes" id="UP000557307">
    <property type="component" value="Unassembled WGS sequence"/>
</dbReference>
<organism evidence="2 3">
    <name type="scientific">Rhabdobacter roseus</name>
    <dbReference type="NCBI Taxonomy" id="1655419"/>
    <lineage>
        <taxon>Bacteria</taxon>
        <taxon>Pseudomonadati</taxon>
        <taxon>Bacteroidota</taxon>
        <taxon>Cytophagia</taxon>
        <taxon>Cytophagales</taxon>
        <taxon>Cytophagaceae</taxon>
        <taxon>Rhabdobacter</taxon>
    </lineage>
</organism>
<name>A0A840U0A7_9BACT</name>
<keyword evidence="1" id="KW-0472">Membrane</keyword>
<dbReference type="RefSeq" id="WP_184178640.1">
    <property type="nucleotide sequence ID" value="NZ_JACHGF010000013.1"/>
</dbReference>
<feature type="transmembrane region" description="Helical" evidence="1">
    <location>
        <begin position="187"/>
        <end position="205"/>
    </location>
</feature>
<sequence length="237" mass="24562">MENLSSVALYATIAAAALLVGGIIAILRKPGIRMRSVILHFAAGVIFSVVAVELLPDIMERHIIWEIVVGFGAGVALMLALRYFLEPAEEAPDGGGFPTALIAIIAVDLLVDGVIMGIGFISGTETGTLLAIAISIELAALGMATATSLGSRSVTTRTAVLCLVGLALLVFVSAVLSAWLLGGIPDAYLEIVLSFGLAALLFLVTEELLVEAHEGSQSPLITAAFFAGFLLFMLLPG</sequence>
<dbReference type="EMBL" id="JACHGF010000013">
    <property type="protein sequence ID" value="MBB5286983.1"/>
    <property type="molecule type" value="Genomic_DNA"/>
</dbReference>
<accession>A0A840U0A7</accession>
<feature type="transmembrane region" description="Helical" evidence="1">
    <location>
        <begin position="38"/>
        <end position="56"/>
    </location>
</feature>
<dbReference type="AlphaFoldDB" id="A0A840U0A7"/>
<keyword evidence="3" id="KW-1185">Reference proteome</keyword>
<gene>
    <name evidence="2" type="ORF">HNQ92_005145</name>
</gene>
<keyword evidence="1" id="KW-0812">Transmembrane</keyword>
<evidence type="ECO:0000256" key="1">
    <source>
        <dbReference type="SAM" id="Phobius"/>
    </source>
</evidence>
<feature type="transmembrane region" description="Helical" evidence="1">
    <location>
        <begin position="158"/>
        <end position="181"/>
    </location>
</feature>
<protein>
    <submittedName>
        <fullName evidence="2">ZIP family zinc transporter</fullName>
    </submittedName>
</protein>
<feature type="transmembrane region" description="Helical" evidence="1">
    <location>
        <begin position="97"/>
        <end position="121"/>
    </location>
</feature>
<keyword evidence="1" id="KW-1133">Transmembrane helix</keyword>
<feature type="transmembrane region" description="Helical" evidence="1">
    <location>
        <begin position="217"/>
        <end position="235"/>
    </location>
</feature>
<reference evidence="2 3" key="1">
    <citation type="submission" date="2020-08" db="EMBL/GenBank/DDBJ databases">
        <title>Genomic Encyclopedia of Type Strains, Phase IV (KMG-IV): sequencing the most valuable type-strain genomes for metagenomic binning, comparative biology and taxonomic classification.</title>
        <authorList>
            <person name="Goeker M."/>
        </authorList>
    </citation>
    <scope>NUCLEOTIDE SEQUENCE [LARGE SCALE GENOMIC DNA]</scope>
    <source>
        <strain evidence="2 3">DSM 105074</strain>
    </source>
</reference>
<comment type="caution">
    <text evidence="2">The sequence shown here is derived from an EMBL/GenBank/DDBJ whole genome shotgun (WGS) entry which is preliminary data.</text>
</comment>
<feature type="transmembrane region" description="Helical" evidence="1">
    <location>
        <begin position="6"/>
        <end position="26"/>
    </location>
</feature>
<feature type="transmembrane region" description="Helical" evidence="1">
    <location>
        <begin position="127"/>
        <end position="146"/>
    </location>
</feature>
<proteinExistence type="predicted"/>
<evidence type="ECO:0000313" key="2">
    <source>
        <dbReference type="EMBL" id="MBB5286983.1"/>
    </source>
</evidence>
<feature type="transmembrane region" description="Helical" evidence="1">
    <location>
        <begin position="62"/>
        <end position="85"/>
    </location>
</feature>
<evidence type="ECO:0000313" key="3">
    <source>
        <dbReference type="Proteomes" id="UP000557307"/>
    </source>
</evidence>